<proteinExistence type="predicted"/>
<organism evidence="1 2">
    <name type="scientific">Syncephalastrum racemosum</name>
    <name type="common">Filamentous fungus</name>
    <dbReference type="NCBI Taxonomy" id="13706"/>
    <lineage>
        <taxon>Eukaryota</taxon>
        <taxon>Fungi</taxon>
        <taxon>Fungi incertae sedis</taxon>
        <taxon>Mucoromycota</taxon>
        <taxon>Mucoromycotina</taxon>
        <taxon>Mucoromycetes</taxon>
        <taxon>Mucorales</taxon>
        <taxon>Syncephalastraceae</taxon>
        <taxon>Syncephalastrum</taxon>
    </lineage>
</organism>
<evidence type="ECO:0000313" key="2">
    <source>
        <dbReference type="Proteomes" id="UP000242180"/>
    </source>
</evidence>
<dbReference type="AlphaFoldDB" id="A0A1X2HM82"/>
<sequence length="136" mass="15181">MAYLTKRHSASPVVLVIVIHNTTTDLGDLFTISKKRPFLFELPCDGWASSCYVLNASSTSAHTKHTPLNPLVALGHFLIQQKPSLRSIDRYDDATVRQLYHIAQEIFGDDSQNESNTGVKLLTCARRVQQGENRLA</sequence>
<keyword evidence="2" id="KW-1185">Reference proteome</keyword>
<dbReference type="STRING" id="13706.A0A1X2HM82"/>
<comment type="caution">
    <text evidence="1">The sequence shown here is derived from an EMBL/GenBank/DDBJ whole genome shotgun (WGS) entry which is preliminary data.</text>
</comment>
<name>A0A1X2HM82_SYNRA</name>
<dbReference type="Proteomes" id="UP000242180">
    <property type="component" value="Unassembled WGS sequence"/>
</dbReference>
<dbReference type="EMBL" id="MCGN01000002">
    <property type="protein sequence ID" value="ORZ00457.1"/>
    <property type="molecule type" value="Genomic_DNA"/>
</dbReference>
<evidence type="ECO:0000313" key="1">
    <source>
        <dbReference type="EMBL" id="ORZ00457.1"/>
    </source>
</evidence>
<protein>
    <submittedName>
        <fullName evidence="1">Uncharacterized protein</fullName>
    </submittedName>
</protein>
<gene>
    <name evidence="1" type="ORF">BCR43DRAFT_142049</name>
</gene>
<dbReference type="OrthoDB" id="2288457at2759"/>
<dbReference type="InParanoid" id="A0A1X2HM82"/>
<reference evidence="1 2" key="1">
    <citation type="submission" date="2016-07" db="EMBL/GenBank/DDBJ databases">
        <title>Pervasive Adenine N6-methylation of Active Genes in Fungi.</title>
        <authorList>
            <consortium name="DOE Joint Genome Institute"/>
            <person name="Mondo S.J."/>
            <person name="Dannebaum R.O."/>
            <person name="Kuo R.C."/>
            <person name="Labutti K."/>
            <person name="Haridas S."/>
            <person name="Kuo A."/>
            <person name="Salamov A."/>
            <person name="Ahrendt S.R."/>
            <person name="Lipzen A."/>
            <person name="Sullivan W."/>
            <person name="Andreopoulos W.B."/>
            <person name="Clum A."/>
            <person name="Lindquist E."/>
            <person name="Daum C."/>
            <person name="Ramamoorthy G.K."/>
            <person name="Gryganskyi A."/>
            <person name="Culley D."/>
            <person name="Magnuson J.K."/>
            <person name="James T.Y."/>
            <person name="O'Malley M.A."/>
            <person name="Stajich J.E."/>
            <person name="Spatafora J.W."/>
            <person name="Visel A."/>
            <person name="Grigoriev I.V."/>
        </authorList>
    </citation>
    <scope>NUCLEOTIDE SEQUENCE [LARGE SCALE GENOMIC DNA]</scope>
    <source>
        <strain evidence="1 2">NRRL 2496</strain>
    </source>
</reference>
<accession>A0A1X2HM82</accession>